<keyword evidence="6" id="KW-0732">Signal</keyword>
<evidence type="ECO:0000256" key="5">
    <source>
        <dbReference type="SAM" id="Phobius"/>
    </source>
</evidence>
<evidence type="ECO:0000313" key="9">
    <source>
        <dbReference type="Proteomes" id="UP000435138"/>
    </source>
</evidence>
<feature type="transmembrane region" description="Helical" evidence="5">
    <location>
        <begin position="840"/>
        <end position="857"/>
    </location>
</feature>
<evidence type="ECO:0000256" key="4">
    <source>
        <dbReference type="PROSITE-ProRule" id="PRU00433"/>
    </source>
</evidence>
<sequence length="1018" mass="111476">MAGLPETMMPSVLPRHRKARRLHCLVLAGLLLLPAAAAFGGPDDYPSASLQPGLTPGWNAHPNQLDIDAPEDEAQSGMTEAGTPVLKRNENQFPAEGRNVLLDLDSLPGPDGAPQPFDYDSSPTAHNAIRGKNTWMFWGEGNEIFWNWVQQHGYGLTDFLVLLDSRKRDSRFARSGLINQPGLETQGDREKRILGLYIDQAGANVRLPGTGSADPSRPVQQLFPVGDNKLYKDVLSKLPDDGLDPAIYGYPSGILGLRLFLNPDFFGDTKAAEEARKYWQAKVVAPNDDAYYEPDKWVSKDPKLVRPFRVSMSCGFCHVSPHPLFPPANPEKPDWKNLSSTIGGQYWDPATTFTNLQGKDSFIYQFLASQQPGTIDTSLVSTDQINNANTITAIFDLPARLARAATNAPEEQNASNLLIPQIEDPTQGTNPRHTPRVLLDGADSVGVFGALSRVYLNIGAYSEEWKRLHNTVIGFRPQRPFAVATNLKNSVYWRATDKYRIPYLAAFFTYPSPSRGESVTRPMLLGDTAEGKPIIEMEKAEALKGRGVFVEKCAICHSSKQPTGFDLQFSRGDKVSKTLAEGAPPALSLPMDFADWPGFLKTQAYGEYVRQIAALAGEPAADGDAFIKGNFLANEIRIPITLVGTNSGRAMGTNAMRGQMWDNFSSETYKMLPSVGNIHFFNPFSGKQTDHWGNNDSFTAPANGPGYYRPASLISLWATAPYLHNNALGKYTHDPSIKGRLEAFDDGIDKILWPEKRQSSTFRLPGDLRNDPAITVANGDAGFIYRTTVASYIDFAPGFIKPLLTGVVGPTLVSFLTCGLWVALAVVFIAFALFGQTRHAGFVFALVAVITAALLRVSGMDTIYPALWLLPIAATVIALLLWFALPWRLVGRIVFVLLAIGSLYTAHLAGNFVDGKSGNLRVGPVPQGTPVNLLMNMNPQASLPVMSNAVFGLVRGILRVSKDNLTGDAAWNAFRDEAAIPLMRASKSPDFVLDRGHWFAETLSDDEKTQLKSFLKTL</sequence>
<evidence type="ECO:0000256" key="2">
    <source>
        <dbReference type="ARBA" id="ARBA00022723"/>
    </source>
</evidence>
<organism evidence="8 9">
    <name type="scientific">Endobacterium cereale</name>
    <dbReference type="NCBI Taxonomy" id="2663029"/>
    <lineage>
        <taxon>Bacteria</taxon>
        <taxon>Pseudomonadati</taxon>
        <taxon>Pseudomonadota</taxon>
        <taxon>Alphaproteobacteria</taxon>
        <taxon>Hyphomicrobiales</taxon>
        <taxon>Rhizobiaceae</taxon>
        <taxon>Endobacterium</taxon>
    </lineage>
</organism>
<keyword evidence="9" id="KW-1185">Reference proteome</keyword>
<dbReference type="SUPFAM" id="SSF46626">
    <property type="entry name" value="Cytochrome c"/>
    <property type="match status" value="1"/>
</dbReference>
<keyword evidence="2 4" id="KW-0479">Metal-binding</keyword>
<keyword evidence="5" id="KW-1133">Transmembrane helix</keyword>
<feature type="chain" id="PRO_5025536948" description="Cytochrome c domain-containing protein" evidence="6">
    <location>
        <begin position="41"/>
        <end position="1018"/>
    </location>
</feature>
<dbReference type="InterPro" id="IPR036909">
    <property type="entry name" value="Cyt_c-like_dom_sf"/>
</dbReference>
<dbReference type="EMBL" id="WIXI01000022">
    <property type="protein sequence ID" value="MQY45121.1"/>
    <property type="molecule type" value="Genomic_DNA"/>
</dbReference>
<name>A0A6A8A8K2_9HYPH</name>
<evidence type="ECO:0000313" key="8">
    <source>
        <dbReference type="EMBL" id="MQY45121.1"/>
    </source>
</evidence>
<evidence type="ECO:0000256" key="6">
    <source>
        <dbReference type="SAM" id="SignalP"/>
    </source>
</evidence>
<dbReference type="GO" id="GO:0020037">
    <property type="term" value="F:heme binding"/>
    <property type="evidence" value="ECO:0007669"/>
    <property type="project" value="InterPro"/>
</dbReference>
<dbReference type="AlphaFoldDB" id="A0A6A8A8K2"/>
<feature type="signal peptide" evidence="6">
    <location>
        <begin position="1"/>
        <end position="40"/>
    </location>
</feature>
<reference evidence="8 9" key="1">
    <citation type="submission" date="2019-11" db="EMBL/GenBank/DDBJ databases">
        <title>Genome analysis of Rhizobacterium cereale a novel genus and species isolated from maize roots in North Spain.</title>
        <authorList>
            <person name="Menendez E."/>
            <person name="Flores-Felix J.D."/>
            <person name="Ramirez-Bahena M.-H."/>
            <person name="Igual J.M."/>
            <person name="Garcia-Fraile P."/>
            <person name="Peix A."/>
            <person name="Velazquez E."/>
        </authorList>
    </citation>
    <scope>NUCLEOTIDE SEQUENCE [LARGE SCALE GENOMIC DNA]</scope>
    <source>
        <strain evidence="8 9">RZME27</strain>
    </source>
</reference>
<dbReference type="RefSeq" id="WP_153352618.1">
    <property type="nucleotide sequence ID" value="NZ_JAYKOO010000002.1"/>
</dbReference>
<gene>
    <name evidence="8" type="ORF">GAO09_03430</name>
</gene>
<protein>
    <recommendedName>
        <fullName evidence="7">Cytochrome c domain-containing protein</fullName>
    </recommendedName>
</protein>
<keyword evidence="1 4" id="KW-0349">Heme</keyword>
<dbReference type="Proteomes" id="UP000435138">
    <property type="component" value="Unassembled WGS sequence"/>
</dbReference>
<dbReference type="GO" id="GO:0046872">
    <property type="term" value="F:metal ion binding"/>
    <property type="evidence" value="ECO:0007669"/>
    <property type="project" value="UniProtKB-KW"/>
</dbReference>
<dbReference type="GO" id="GO:0009055">
    <property type="term" value="F:electron transfer activity"/>
    <property type="evidence" value="ECO:0007669"/>
    <property type="project" value="InterPro"/>
</dbReference>
<evidence type="ECO:0000259" key="7">
    <source>
        <dbReference type="PROSITE" id="PS51007"/>
    </source>
</evidence>
<evidence type="ECO:0000256" key="1">
    <source>
        <dbReference type="ARBA" id="ARBA00022617"/>
    </source>
</evidence>
<dbReference type="PROSITE" id="PS51007">
    <property type="entry name" value="CYTC"/>
    <property type="match status" value="1"/>
</dbReference>
<accession>A0A6A8A8K2</accession>
<evidence type="ECO:0000256" key="3">
    <source>
        <dbReference type="ARBA" id="ARBA00023004"/>
    </source>
</evidence>
<feature type="transmembrane region" description="Helical" evidence="5">
    <location>
        <begin position="863"/>
        <end position="882"/>
    </location>
</feature>
<keyword evidence="5" id="KW-0472">Membrane</keyword>
<feature type="transmembrane region" description="Helical" evidence="5">
    <location>
        <begin position="889"/>
        <end position="910"/>
    </location>
</feature>
<keyword evidence="3 4" id="KW-0408">Iron</keyword>
<feature type="domain" description="Cytochrome c" evidence="7">
    <location>
        <begin position="540"/>
        <end position="616"/>
    </location>
</feature>
<proteinExistence type="predicted"/>
<keyword evidence="5" id="KW-0812">Transmembrane</keyword>
<comment type="caution">
    <text evidence="8">The sequence shown here is derived from an EMBL/GenBank/DDBJ whole genome shotgun (WGS) entry which is preliminary data.</text>
</comment>
<feature type="transmembrane region" description="Helical" evidence="5">
    <location>
        <begin position="812"/>
        <end position="833"/>
    </location>
</feature>
<dbReference type="InterPro" id="IPR009056">
    <property type="entry name" value="Cyt_c-like_dom"/>
</dbReference>